<evidence type="ECO:0000313" key="2">
    <source>
        <dbReference type="EMBL" id="GJM90957.1"/>
    </source>
</evidence>
<sequence>MMSAETSYSPPAPNKVLGNDDLVGEILSRVDSPTTLVRAAAVSKLWLRVASDRAFLRRFRARHPPRLLGFYVTGDWMPRPEFVPTNTEVISAASLRRAAGSVLHAFPEFSSPGVWDSRNGRVLFDHGQAPAAPDRYHAALLPDDDLVPSRGDDSVLYLFHAKGDKLSVWLRRMGDEQQLVAGEWVLRDTLSVKETCGHLVEPGPELASVVGVGDNAEFAFLEMGVGDNYFVIYLHLGSRKAEKVYQRDPDNDDIIQVHPFMTVWPPVFPSLDSDEELRLG</sequence>
<feature type="domain" description="F-box protein AT5G49610-like beta-propeller" evidence="1">
    <location>
        <begin position="147"/>
        <end position="268"/>
    </location>
</feature>
<dbReference type="InterPro" id="IPR036047">
    <property type="entry name" value="F-box-like_dom_sf"/>
</dbReference>
<dbReference type="Proteomes" id="UP001054889">
    <property type="component" value="Unassembled WGS sequence"/>
</dbReference>
<proteinExistence type="predicted"/>
<organism evidence="2 3">
    <name type="scientific">Eleusine coracana subsp. coracana</name>
    <dbReference type="NCBI Taxonomy" id="191504"/>
    <lineage>
        <taxon>Eukaryota</taxon>
        <taxon>Viridiplantae</taxon>
        <taxon>Streptophyta</taxon>
        <taxon>Embryophyta</taxon>
        <taxon>Tracheophyta</taxon>
        <taxon>Spermatophyta</taxon>
        <taxon>Magnoliopsida</taxon>
        <taxon>Liliopsida</taxon>
        <taxon>Poales</taxon>
        <taxon>Poaceae</taxon>
        <taxon>PACMAD clade</taxon>
        <taxon>Chloridoideae</taxon>
        <taxon>Cynodonteae</taxon>
        <taxon>Eleusininae</taxon>
        <taxon>Eleusine</taxon>
    </lineage>
</organism>
<dbReference type="Gene3D" id="1.20.1280.50">
    <property type="match status" value="1"/>
</dbReference>
<reference evidence="2" key="2">
    <citation type="submission" date="2021-12" db="EMBL/GenBank/DDBJ databases">
        <title>Resequencing data analysis of finger millet.</title>
        <authorList>
            <person name="Hatakeyama M."/>
            <person name="Aluri S."/>
            <person name="Balachadran M.T."/>
            <person name="Sivarajan S.R."/>
            <person name="Poveda L."/>
            <person name="Shimizu-Inatsugi R."/>
            <person name="Schlapbach R."/>
            <person name="Sreeman S.M."/>
            <person name="Shimizu K.K."/>
        </authorList>
    </citation>
    <scope>NUCLEOTIDE SEQUENCE</scope>
</reference>
<dbReference type="PANTHER" id="PTHR33207">
    <property type="entry name" value="F-BOX DOMAIN CONTAINING PROTEIN-RELATED"/>
    <property type="match status" value="1"/>
</dbReference>
<dbReference type="AlphaFoldDB" id="A0AAV5BZP1"/>
<keyword evidence="3" id="KW-1185">Reference proteome</keyword>
<protein>
    <recommendedName>
        <fullName evidence="1">F-box protein AT5G49610-like beta-propeller domain-containing protein</fullName>
    </recommendedName>
</protein>
<dbReference type="InterPro" id="IPR056594">
    <property type="entry name" value="AT5G49610-like_b-prop"/>
</dbReference>
<name>A0AAV5BZP1_ELECO</name>
<reference evidence="2" key="1">
    <citation type="journal article" date="2018" name="DNA Res.">
        <title>Multiple hybrid de novo genome assembly of finger millet, an orphan allotetraploid crop.</title>
        <authorList>
            <person name="Hatakeyama M."/>
            <person name="Aluri S."/>
            <person name="Balachadran M.T."/>
            <person name="Sivarajan S.R."/>
            <person name="Patrignani A."/>
            <person name="Gruter S."/>
            <person name="Poveda L."/>
            <person name="Shimizu-Inatsugi R."/>
            <person name="Baeten J."/>
            <person name="Francoijs K.J."/>
            <person name="Nataraja K.N."/>
            <person name="Reddy Y.A.N."/>
            <person name="Phadnis S."/>
            <person name="Ravikumar R.L."/>
            <person name="Schlapbach R."/>
            <person name="Sreeman S.M."/>
            <person name="Shimizu K.K."/>
        </authorList>
    </citation>
    <scope>NUCLEOTIDE SEQUENCE</scope>
</reference>
<accession>A0AAV5BZP1</accession>
<dbReference type="EMBL" id="BQKI01000003">
    <property type="protein sequence ID" value="GJM90957.1"/>
    <property type="molecule type" value="Genomic_DNA"/>
</dbReference>
<comment type="caution">
    <text evidence="2">The sequence shown here is derived from an EMBL/GenBank/DDBJ whole genome shotgun (WGS) entry which is preliminary data.</text>
</comment>
<dbReference type="Pfam" id="PF23635">
    <property type="entry name" value="Beta-prop_AT5G49610-like"/>
    <property type="match status" value="1"/>
</dbReference>
<dbReference type="SUPFAM" id="SSF81383">
    <property type="entry name" value="F-box domain"/>
    <property type="match status" value="1"/>
</dbReference>
<gene>
    <name evidence="2" type="primary">ga07287</name>
    <name evidence="2" type="ORF">PR202_ga07287</name>
</gene>
<evidence type="ECO:0000259" key="1">
    <source>
        <dbReference type="Pfam" id="PF23635"/>
    </source>
</evidence>
<evidence type="ECO:0000313" key="3">
    <source>
        <dbReference type="Proteomes" id="UP001054889"/>
    </source>
</evidence>